<dbReference type="OrthoDB" id="9804559at2"/>
<dbReference type="Pfam" id="PF06429">
    <property type="entry name" value="Flg_bbr_C"/>
    <property type="match status" value="1"/>
</dbReference>
<dbReference type="AlphaFoldDB" id="A0A494YYM6"/>
<dbReference type="RefSeq" id="WP_121131403.1">
    <property type="nucleotide sequence ID" value="NZ_JBHUFK010000065.1"/>
</dbReference>
<protein>
    <submittedName>
        <fullName evidence="6">Flagellar hook-basal body protein</fullName>
    </submittedName>
</protein>
<feature type="domain" description="Flagellar basal-body/hook protein C-terminal" evidence="4">
    <location>
        <begin position="230"/>
        <end position="275"/>
    </location>
</feature>
<dbReference type="GO" id="GO:0071978">
    <property type="term" value="P:bacterial-type flagellum-dependent swarming motility"/>
    <property type="evidence" value="ECO:0007669"/>
    <property type="project" value="TreeGrafter"/>
</dbReference>
<dbReference type="PANTHER" id="PTHR30435">
    <property type="entry name" value="FLAGELLAR PROTEIN"/>
    <property type="match status" value="1"/>
</dbReference>
<evidence type="ECO:0000313" key="6">
    <source>
        <dbReference type="EMBL" id="RKQ15339.1"/>
    </source>
</evidence>
<reference evidence="6 7" key="1">
    <citation type="journal article" date="2015" name="Antonie Van Leeuwenhoek">
        <title>Oceanobacillus bengalensis sp. nov., a bacterium isolated from seawater of the Bay of Bengal.</title>
        <authorList>
            <person name="Yongchang O."/>
            <person name="Xiang W."/>
            <person name="Wang G."/>
        </authorList>
    </citation>
    <scope>NUCLEOTIDE SEQUENCE [LARGE SCALE GENOMIC DNA]</scope>
    <source>
        <strain evidence="6 7">MCCC 1K00260</strain>
    </source>
</reference>
<dbReference type="Pfam" id="PF22692">
    <property type="entry name" value="LlgE_F_G_D1"/>
    <property type="match status" value="1"/>
</dbReference>
<keyword evidence="6" id="KW-0282">Flagellum</keyword>
<dbReference type="PANTHER" id="PTHR30435:SF19">
    <property type="entry name" value="FLAGELLAR BASAL-BODY ROD PROTEIN FLGG"/>
    <property type="match status" value="1"/>
</dbReference>
<dbReference type="Proteomes" id="UP000281813">
    <property type="component" value="Unassembled WGS sequence"/>
</dbReference>
<dbReference type="InterPro" id="IPR020013">
    <property type="entry name" value="Flagellar_FlgE/F/G"/>
</dbReference>
<evidence type="ECO:0000313" key="7">
    <source>
        <dbReference type="Proteomes" id="UP000281813"/>
    </source>
</evidence>
<dbReference type="NCBIfam" id="TIGR03506">
    <property type="entry name" value="FlgEFG_subfam"/>
    <property type="match status" value="1"/>
</dbReference>
<dbReference type="SUPFAM" id="SSF117143">
    <property type="entry name" value="Flagellar hook protein flgE"/>
    <property type="match status" value="1"/>
</dbReference>
<keyword evidence="2" id="KW-0975">Bacterial flagellum</keyword>
<keyword evidence="7" id="KW-1185">Reference proteome</keyword>
<evidence type="ECO:0000259" key="4">
    <source>
        <dbReference type="Pfam" id="PF06429"/>
    </source>
</evidence>
<name>A0A494YYM6_9BACI</name>
<evidence type="ECO:0000259" key="5">
    <source>
        <dbReference type="Pfam" id="PF22692"/>
    </source>
</evidence>
<feature type="domain" description="Flagellar hook protein FlgE/F/G-like D1" evidence="5">
    <location>
        <begin position="102"/>
        <end position="172"/>
    </location>
</feature>
<dbReference type="InterPro" id="IPR001444">
    <property type="entry name" value="Flag_bb_rod_N"/>
</dbReference>
<comment type="similarity">
    <text evidence="1 2">Belongs to the flagella basal body rod proteins family.</text>
</comment>
<proteinExistence type="inferred from homology"/>
<dbReference type="InterPro" id="IPR053967">
    <property type="entry name" value="LlgE_F_G-like_D1"/>
</dbReference>
<evidence type="ECO:0000256" key="2">
    <source>
        <dbReference type="RuleBase" id="RU362116"/>
    </source>
</evidence>
<dbReference type="InterPro" id="IPR037925">
    <property type="entry name" value="FlgE/F/G-like"/>
</dbReference>
<sequence>MSRMMIQAAVTMNQLQNKLDVIGNNMANSQTTGYKAREAQFSSLLFQQMDNLNTPENAEGRLTPDGIRIGAGARLGSINSNFGQGNIVTTDRALDTALLGRNHYFQIQVTTNDVTETRYTKDGAFYLSPVEGNQSVMLTTSDGNPVLGENGPIIFADGFDNIDIRENGQVVVERAGQTEVAGTLAVVEAVRPEVLEATGENMFRLPDLNALGYNINEVLRQAPQNGALLQSNALEQSNVDLSKEMTELIMTQRSYQFNSRTISMGDQMMGLVNSLRS</sequence>
<dbReference type="GO" id="GO:0009425">
    <property type="term" value="C:bacterial-type flagellum basal body"/>
    <property type="evidence" value="ECO:0007669"/>
    <property type="project" value="UniProtKB-SubCell"/>
</dbReference>
<accession>A0A494YYM6</accession>
<dbReference type="InterPro" id="IPR010930">
    <property type="entry name" value="Flg_bb/hook_C_dom"/>
</dbReference>
<keyword evidence="6" id="KW-0969">Cilium</keyword>
<evidence type="ECO:0000259" key="3">
    <source>
        <dbReference type="Pfam" id="PF00460"/>
    </source>
</evidence>
<dbReference type="EMBL" id="RBZO01000014">
    <property type="protein sequence ID" value="RKQ15339.1"/>
    <property type="molecule type" value="Genomic_DNA"/>
</dbReference>
<dbReference type="Pfam" id="PF00460">
    <property type="entry name" value="Flg_bb_rod"/>
    <property type="match status" value="1"/>
</dbReference>
<feature type="domain" description="Flagellar basal body rod protein N-terminal" evidence="3">
    <location>
        <begin position="11"/>
        <end position="35"/>
    </location>
</feature>
<organism evidence="6 7">
    <name type="scientific">Oceanobacillus bengalensis</name>
    <dbReference type="NCBI Taxonomy" id="1435466"/>
    <lineage>
        <taxon>Bacteria</taxon>
        <taxon>Bacillati</taxon>
        <taxon>Bacillota</taxon>
        <taxon>Bacilli</taxon>
        <taxon>Bacillales</taxon>
        <taxon>Bacillaceae</taxon>
        <taxon>Oceanobacillus</taxon>
    </lineage>
</organism>
<gene>
    <name evidence="6" type="ORF">D8M05_10085</name>
</gene>
<keyword evidence="6" id="KW-0966">Cell projection</keyword>
<evidence type="ECO:0000256" key="1">
    <source>
        <dbReference type="ARBA" id="ARBA00009677"/>
    </source>
</evidence>
<comment type="caution">
    <text evidence="6">The sequence shown here is derived from an EMBL/GenBank/DDBJ whole genome shotgun (WGS) entry which is preliminary data.</text>
</comment>
<comment type="subcellular location">
    <subcellularLocation>
        <location evidence="2">Bacterial flagellum basal body</location>
    </subcellularLocation>
</comment>